<dbReference type="Gene3D" id="3.50.80.20">
    <property type="entry name" value="D-Ala-D-Ala carboxypeptidase C, peptidase S13"/>
    <property type="match status" value="1"/>
</dbReference>
<dbReference type="GO" id="GO:0006508">
    <property type="term" value="P:proteolysis"/>
    <property type="evidence" value="ECO:0007669"/>
    <property type="project" value="InterPro"/>
</dbReference>
<keyword evidence="2 4" id="KW-0378">Hydrolase</keyword>
<evidence type="ECO:0000313" key="4">
    <source>
        <dbReference type="EMBL" id="WPU65163.1"/>
    </source>
</evidence>
<proteinExistence type="inferred from homology"/>
<dbReference type="KEGG" id="psti:SOO65_00170"/>
<dbReference type="RefSeq" id="WP_321395254.1">
    <property type="nucleotide sequence ID" value="NZ_CP139487.1"/>
</dbReference>
<dbReference type="Pfam" id="PF02113">
    <property type="entry name" value="Peptidase_S13"/>
    <property type="match status" value="2"/>
</dbReference>
<sequence length="414" mass="46574">MKKLLFAIAIISTSVRANPVLTQDFKTLNSKYKVGTITEQTYCYEQQGQVGGYQVDKKQRIASVTKLLTTLLASEVLDLNQTFQTKLYIGKDSLHIEGGLDPYFEEEKFLLMMKALNDLGYTKFKQVSFNSNFRFYDLGLEDYRVITTEQIRLRIAYYLSSKNQKTINTTWKTVQKFAREEGLDITGTAPNLSATTVVLNNVNPLLDENPVEYIHRSKPLHAIIKAMNVMSKNVVAENLYTLAQKKKTFQALMSEKKIVASTFSIANGSGLPIINGKNRFDNLATCRMILKSIALLSESARKQHFELSDIVAVNGGKDLGSFRDRFEGYPETHEAVLSKTGTLKHTSTLAGVLLISGEVPFAILNHTSTPALARKLQDNFVDRMFNQLGTPTPLVYEKISIFPWDGEDFLQLVH</sequence>
<feature type="signal peptide" evidence="3">
    <location>
        <begin position="1"/>
        <end position="17"/>
    </location>
</feature>
<dbReference type="Proteomes" id="UP001324634">
    <property type="component" value="Chromosome"/>
</dbReference>
<evidence type="ECO:0000256" key="2">
    <source>
        <dbReference type="ARBA" id="ARBA00022801"/>
    </source>
</evidence>
<gene>
    <name evidence="4" type="ORF">SOO65_00170</name>
</gene>
<dbReference type="InterPro" id="IPR000667">
    <property type="entry name" value="Peptidase_S13"/>
</dbReference>
<evidence type="ECO:0000256" key="3">
    <source>
        <dbReference type="SAM" id="SignalP"/>
    </source>
</evidence>
<keyword evidence="4" id="KW-0645">Protease</keyword>
<dbReference type="EMBL" id="CP139487">
    <property type="protein sequence ID" value="WPU65163.1"/>
    <property type="molecule type" value="Genomic_DNA"/>
</dbReference>
<comment type="similarity">
    <text evidence="1">Belongs to the peptidase S13 family.</text>
</comment>
<evidence type="ECO:0000256" key="1">
    <source>
        <dbReference type="ARBA" id="ARBA00006096"/>
    </source>
</evidence>
<dbReference type="GO" id="GO:0000270">
    <property type="term" value="P:peptidoglycan metabolic process"/>
    <property type="evidence" value="ECO:0007669"/>
    <property type="project" value="TreeGrafter"/>
</dbReference>
<reference evidence="4 5" key="1">
    <citation type="submission" date="2023-11" db="EMBL/GenBank/DDBJ databases">
        <title>Peredibacter starrii A3.12.</title>
        <authorList>
            <person name="Mitchell R.J."/>
        </authorList>
    </citation>
    <scope>NUCLEOTIDE SEQUENCE [LARGE SCALE GENOMIC DNA]</scope>
    <source>
        <strain evidence="4 5">A3.12</strain>
    </source>
</reference>
<dbReference type="SUPFAM" id="SSF56601">
    <property type="entry name" value="beta-lactamase/transpeptidase-like"/>
    <property type="match status" value="1"/>
</dbReference>
<dbReference type="GO" id="GO:0009002">
    <property type="term" value="F:serine-type D-Ala-D-Ala carboxypeptidase activity"/>
    <property type="evidence" value="ECO:0007669"/>
    <property type="project" value="UniProtKB-EC"/>
</dbReference>
<evidence type="ECO:0000313" key="5">
    <source>
        <dbReference type="Proteomes" id="UP001324634"/>
    </source>
</evidence>
<protein>
    <submittedName>
        <fullName evidence="4">D-alanyl-D-alanine carboxypeptidase</fullName>
        <ecNumber evidence="4">3.4.16.4</ecNumber>
    </submittedName>
</protein>
<feature type="chain" id="PRO_5043847750" evidence="3">
    <location>
        <begin position="18"/>
        <end position="414"/>
    </location>
</feature>
<dbReference type="Gene3D" id="3.40.710.10">
    <property type="entry name" value="DD-peptidase/beta-lactamase superfamily"/>
    <property type="match status" value="1"/>
</dbReference>
<accession>A0AAX4HPY4</accession>
<name>A0AAX4HPY4_9BACT</name>
<dbReference type="EC" id="3.4.16.4" evidence="4"/>
<keyword evidence="5" id="KW-1185">Reference proteome</keyword>
<dbReference type="AlphaFoldDB" id="A0AAX4HPY4"/>
<dbReference type="InterPro" id="IPR012338">
    <property type="entry name" value="Beta-lactam/transpept-like"/>
</dbReference>
<dbReference type="PRINTS" id="PR00922">
    <property type="entry name" value="DADACBPTASE3"/>
</dbReference>
<keyword evidence="4" id="KW-0121">Carboxypeptidase</keyword>
<dbReference type="PANTHER" id="PTHR30023">
    <property type="entry name" value="D-ALANYL-D-ALANINE CARBOXYPEPTIDASE"/>
    <property type="match status" value="1"/>
</dbReference>
<keyword evidence="3" id="KW-0732">Signal</keyword>
<organism evidence="4 5">
    <name type="scientific">Peredibacter starrii</name>
    <dbReference type="NCBI Taxonomy" id="28202"/>
    <lineage>
        <taxon>Bacteria</taxon>
        <taxon>Pseudomonadati</taxon>
        <taxon>Bdellovibrionota</taxon>
        <taxon>Bacteriovoracia</taxon>
        <taxon>Bacteriovoracales</taxon>
        <taxon>Bacteriovoracaceae</taxon>
        <taxon>Peredibacter</taxon>
    </lineage>
</organism>
<dbReference type="PANTHER" id="PTHR30023:SF0">
    <property type="entry name" value="PENICILLIN-SENSITIVE CARBOXYPEPTIDASE A"/>
    <property type="match status" value="1"/>
</dbReference>